<dbReference type="AlphaFoldDB" id="A0AAE1CQU9"/>
<proteinExistence type="predicted"/>
<gene>
    <name evidence="1" type="ORF">RRG08_060067</name>
</gene>
<protein>
    <submittedName>
        <fullName evidence="1">Uncharacterized protein</fullName>
    </submittedName>
</protein>
<name>A0AAE1CQU9_9GAST</name>
<organism evidence="1 2">
    <name type="scientific">Elysia crispata</name>
    <name type="common">lettuce slug</name>
    <dbReference type="NCBI Taxonomy" id="231223"/>
    <lineage>
        <taxon>Eukaryota</taxon>
        <taxon>Metazoa</taxon>
        <taxon>Spiralia</taxon>
        <taxon>Lophotrochozoa</taxon>
        <taxon>Mollusca</taxon>
        <taxon>Gastropoda</taxon>
        <taxon>Heterobranchia</taxon>
        <taxon>Euthyneura</taxon>
        <taxon>Panpulmonata</taxon>
        <taxon>Sacoglossa</taxon>
        <taxon>Placobranchoidea</taxon>
        <taxon>Plakobranchidae</taxon>
        <taxon>Elysia</taxon>
    </lineage>
</organism>
<keyword evidence="2" id="KW-1185">Reference proteome</keyword>
<accession>A0AAE1CQU9</accession>
<reference evidence="1" key="1">
    <citation type="journal article" date="2023" name="G3 (Bethesda)">
        <title>A reference genome for the long-term kleptoplast-retaining sea slug Elysia crispata morphotype clarki.</title>
        <authorList>
            <person name="Eastman K.E."/>
            <person name="Pendleton A.L."/>
            <person name="Shaikh M.A."/>
            <person name="Suttiyut T."/>
            <person name="Ogas R."/>
            <person name="Tomko P."/>
            <person name="Gavelis G."/>
            <person name="Widhalm J.R."/>
            <person name="Wisecaver J.H."/>
        </authorList>
    </citation>
    <scope>NUCLEOTIDE SEQUENCE</scope>
    <source>
        <strain evidence="1">ECLA1</strain>
    </source>
</reference>
<dbReference type="Proteomes" id="UP001283361">
    <property type="component" value="Unassembled WGS sequence"/>
</dbReference>
<comment type="caution">
    <text evidence="1">The sequence shown here is derived from an EMBL/GenBank/DDBJ whole genome shotgun (WGS) entry which is preliminary data.</text>
</comment>
<evidence type="ECO:0000313" key="2">
    <source>
        <dbReference type="Proteomes" id="UP001283361"/>
    </source>
</evidence>
<sequence length="124" mass="13882">MVQEALWFDKRLLYGDISCQTKDRAIPHLTHAVYGAYDTFIQFLCTRRGPDADVTKREGQVVDGVYHAILLQDQQNFKVRVGLVTTKADFKYSPRGACAERNLQLPSSASFVSGGNTRTNNAIK</sequence>
<evidence type="ECO:0000313" key="1">
    <source>
        <dbReference type="EMBL" id="KAK3728280.1"/>
    </source>
</evidence>
<dbReference type="EMBL" id="JAWDGP010007194">
    <property type="protein sequence ID" value="KAK3728280.1"/>
    <property type="molecule type" value="Genomic_DNA"/>
</dbReference>